<dbReference type="NCBIfam" id="NF000928">
    <property type="entry name" value="PRK00092.1-2"/>
    <property type="match status" value="1"/>
</dbReference>
<dbReference type="InterPro" id="IPR003728">
    <property type="entry name" value="Ribosome_maturation_RimP"/>
</dbReference>
<dbReference type="InterPro" id="IPR028989">
    <property type="entry name" value="RimP_N"/>
</dbReference>
<evidence type="ECO:0000256" key="3">
    <source>
        <dbReference type="HAMAP-Rule" id="MF_01077"/>
    </source>
</evidence>
<dbReference type="CDD" id="cd01734">
    <property type="entry name" value="YlxS_C"/>
    <property type="match status" value="1"/>
</dbReference>
<dbReference type="FunFam" id="3.30.300.70:FF:000001">
    <property type="entry name" value="Ribosome maturation factor RimP"/>
    <property type="match status" value="1"/>
</dbReference>
<dbReference type="GO" id="GO:0000028">
    <property type="term" value="P:ribosomal small subunit assembly"/>
    <property type="evidence" value="ECO:0007669"/>
    <property type="project" value="TreeGrafter"/>
</dbReference>
<dbReference type="GO" id="GO:0006412">
    <property type="term" value="P:translation"/>
    <property type="evidence" value="ECO:0007669"/>
    <property type="project" value="TreeGrafter"/>
</dbReference>
<keyword evidence="7" id="KW-1185">Reference proteome</keyword>
<dbReference type="InterPro" id="IPR036847">
    <property type="entry name" value="RimP_C_sf"/>
</dbReference>
<evidence type="ECO:0000259" key="4">
    <source>
        <dbReference type="Pfam" id="PF02576"/>
    </source>
</evidence>
<keyword evidence="1 3" id="KW-0963">Cytoplasm</keyword>
<dbReference type="Pfam" id="PF02576">
    <property type="entry name" value="RimP_N"/>
    <property type="match status" value="1"/>
</dbReference>
<dbReference type="Gene3D" id="3.30.300.70">
    <property type="entry name" value="RimP-like superfamily, N-terminal"/>
    <property type="match status" value="1"/>
</dbReference>
<dbReference type="PANTHER" id="PTHR33867:SF1">
    <property type="entry name" value="RIBOSOME MATURATION FACTOR RIMP"/>
    <property type="match status" value="1"/>
</dbReference>
<dbReference type="STRING" id="1302272.FC96_GL000369"/>
<organism evidence="6 7">
    <name type="scientific">Secundilactobacillus kimchicus JCM 15530</name>
    <dbReference type="NCBI Taxonomy" id="1302272"/>
    <lineage>
        <taxon>Bacteria</taxon>
        <taxon>Bacillati</taxon>
        <taxon>Bacillota</taxon>
        <taxon>Bacilli</taxon>
        <taxon>Lactobacillales</taxon>
        <taxon>Lactobacillaceae</taxon>
        <taxon>Secundilactobacillus</taxon>
    </lineage>
</organism>
<comment type="caution">
    <text evidence="6">The sequence shown here is derived from an EMBL/GenBank/DDBJ whole genome shotgun (WGS) entry which is preliminary data.</text>
</comment>
<evidence type="ECO:0000256" key="2">
    <source>
        <dbReference type="ARBA" id="ARBA00022517"/>
    </source>
</evidence>
<dbReference type="InterPro" id="IPR035956">
    <property type="entry name" value="RimP_N_sf"/>
</dbReference>
<proteinExistence type="inferred from homology"/>
<evidence type="ECO:0000259" key="5">
    <source>
        <dbReference type="Pfam" id="PF17384"/>
    </source>
</evidence>
<comment type="subcellular location">
    <subcellularLocation>
        <location evidence="3">Cytoplasm</location>
    </subcellularLocation>
</comment>
<dbReference type="GO" id="GO:0005829">
    <property type="term" value="C:cytosol"/>
    <property type="evidence" value="ECO:0007669"/>
    <property type="project" value="TreeGrafter"/>
</dbReference>
<reference evidence="6 7" key="1">
    <citation type="journal article" date="2015" name="Genome Announc.">
        <title>Expanding the biotechnology potential of lactobacilli through comparative genomics of 213 strains and associated genera.</title>
        <authorList>
            <person name="Sun Z."/>
            <person name="Harris H.M."/>
            <person name="McCann A."/>
            <person name="Guo C."/>
            <person name="Argimon S."/>
            <person name="Zhang W."/>
            <person name="Yang X."/>
            <person name="Jeffery I.B."/>
            <person name="Cooney J.C."/>
            <person name="Kagawa T.F."/>
            <person name="Liu W."/>
            <person name="Song Y."/>
            <person name="Salvetti E."/>
            <person name="Wrobel A."/>
            <person name="Rasinkangas P."/>
            <person name="Parkhill J."/>
            <person name="Rea M.C."/>
            <person name="O'Sullivan O."/>
            <person name="Ritari J."/>
            <person name="Douillard F.P."/>
            <person name="Paul Ross R."/>
            <person name="Yang R."/>
            <person name="Briner A.E."/>
            <person name="Felis G.E."/>
            <person name="de Vos W.M."/>
            <person name="Barrangou R."/>
            <person name="Klaenhammer T.R."/>
            <person name="Caufield P.W."/>
            <person name="Cui Y."/>
            <person name="Zhang H."/>
            <person name="O'Toole P.W."/>
        </authorList>
    </citation>
    <scope>NUCLEOTIDE SEQUENCE [LARGE SCALE GENOMIC DNA]</scope>
    <source>
        <strain evidence="6 7">JCM 15530</strain>
    </source>
</reference>
<dbReference type="InterPro" id="IPR028998">
    <property type="entry name" value="RimP_C"/>
</dbReference>
<evidence type="ECO:0000313" key="7">
    <source>
        <dbReference type="Proteomes" id="UP000050911"/>
    </source>
</evidence>
<evidence type="ECO:0000256" key="1">
    <source>
        <dbReference type="ARBA" id="ARBA00022490"/>
    </source>
</evidence>
<keyword evidence="2 3" id="KW-0690">Ribosome biogenesis</keyword>
<feature type="domain" description="Ribosome maturation factor RimP N-terminal" evidence="4">
    <location>
        <begin position="29"/>
        <end position="103"/>
    </location>
</feature>
<feature type="domain" description="Ribosome maturation factor RimP C-terminal" evidence="5">
    <location>
        <begin position="106"/>
        <end position="175"/>
    </location>
</feature>
<dbReference type="PATRIC" id="fig|1302272.5.peg.366"/>
<dbReference type="Proteomes" id="UP000050911">
    <property type="component" value="Unassembled WGS sequence"/>
</dbReference>
<protein>
    <recommendedName>
        <fullName evidence="3">Ribosome maturation factor RimP</fullName>
    </recommendedName>
</protein>
<name>A0A0R1I0S0_9LACO</name>
<dbReference type="PANTHER" id="PTHR33867">
    <property type="entry name" value="RIBOSOME MATURATION FACTOR RIMP"/>
    <property type="match status" value="1"/>
</dbReference>
<dbReference type="SUPFAM" id="SSF74942">
    <property type="entry name" value="YhbC-like, C-terminal domain"/>
    <property type="match status" value="1"/>
</dbReference>
<dbReference type="AlphaFoldDB" id="A0A0R1I0S0"/>
<comment type="similarity">
    <text evidence="3">Belongs to the RimP family.</text>
</comment>
<accession>A0A0R1I0S0</accession>
<dbReference type="Pfam" id="PF17384">
    <property type="entry name" value="DUF150_C"/>
    <property type="match status" value="1"/>
</dbReference>
<dbReference type="SUPFAM" id="SSF75420">
    <property type="entry name" value="YhbC-like, N-terminal domain"/>
    <property type="match status" value="1"/>
</dbReference>
<dbReference type="HAMAP" id="MF_01077">
    <property type="entry name" value="RimP"/>
    <property type="match status" value="1"/>
</dbReference>
<dbReference type="Gene3D" id="2.30.30.180">
    <property type="entry name" value="Ribosome maturation factor RimP, C-terminal domain"/>
    <property type="match status" value="1"/>
</dbReference>
<gene>
    <name evidence="3" type="primary">rimP</name>
    <name evidence="6" type="ORF">FC96_GL000369</name>
</gene>
<comment type="function">
    <text evidence="3">Required for maturation of 30S ribosomal subunits.</text>
</comment>
<evidence type="ECO:0000313" key="6">
    <source>
        <dbReference type="EMBL" id="KRK49442.1"/>
    </source>
</evidence>
<sequence length="175" mass="19918">MSSDARSFYWQNPTGGKSLDNVVDIVTQLVTPIIDAHQFELVDIEFVNEDKSWYLRLYIDKPGGITIDECALVSDELSEKLDELDPDPIPQAYFLEVSSPGAERPLKNERDYKRAVGQYVHVSLYQKLSGEKVYEGTLTELSDTELNLKVNLKGRFKTFTIPRDNIAKARLAIKF</sequence>
<dbReference type="EMBL" id="AZCX01000001">
    <property type="protein sequence ID" value="KRK49442.1"/>
    <property type="molecule type" value="Genomic_DNA"/>
</dbReference>